<evidence type="ECO:0000313" key="1">
    <source>
        <dbReference type="EMBL" id="PNI00297.1"/>
    </source>
</evidence>
<gene>
    <name evidence="1" type="ORF">C1N32_21590</name>
</gene>
<reference evidence="1 2" key="1">
    <citation type="submission" date="2018-01" db="EMBL/GenBank/DDBJ databases">
        <title>Draft genome sequences of six Vibrio diazotrophicus strains isolated from deep-sea sediments of the Baltic Sea.</title>
        <authorList>
            <person name="Castillo D."/>
            <person name="Vandieken V."/>
            <person name="Chiang O."/>
            <person name="Middelboe M."/>
        </authorList>
    </citation>
    <scope>NUCLEOTIDE SEQUENCE [LARGE SCALE GENOMIC DNA]</scope>
    <source>
        <strain evidence="1 2">60.27F</strain>
    </source>
</reference>
<dbReference type="AlphaFoldDB" id="A0A2J8HPW6"/>
<protein>
    <submittedName>
        <fullName evidence="1">Uncharacterized protein</fullName>
    </submittedName>
</protein>
<name>A0A2J8HPW6_VIBDI</name>
<proteinExistence type="predicted"/>
<accession>A0A2J8HPW6</accession>
<sequence length="238" mass="27312">MTCFQELGRPSDISYPAEIQDAGYYQFKCVNGHISRTRLQNPKFEVLFELGLNAIHDGYYREAVSSFTSALERFYEYAIKILFKANELDKALFETIWKQVSNQSERQYGAYLFLYSFVEHDSPPKLSNSKVKFRNEVIHKGKIPTKAEAMSYGEAVVDVILPVLVTLKNNYQEAMNQIVFEQFIEMTPQEDLGKQIATMGIGSALSTTTAETIKPNLDKHLESIEKTKKHYELYGKFT</sequence>
<evidence type="ECO:0000313" key="2">
    <source>
        <dbReference type="Proteomes" id="UP000236449"/>
    </source>
</evidence>
<organism evidence="1 2">
    <name type="scientific">Vibrio diazotrophicus</name>
    <dbReference type="NCBI Taxonomy" id="685"/>
    <lineage>
        <taxon>Bacteria</taxon>
        <taxon>Pseudomonadati</taxon>
        <taxon>Pseudomonadota</taxon>
        <taxon>Gammaproteobacteria</taxon>
        <taxon>Vibrionales</taxon>
        <taxon>Vibrionaceae</taxon>
        <taxon>Vibrio</taxon>
    </lineage>
</organism>
<dbReference type="EMBL" id="POSK01000037">
    <property type="protein sequence ID" value="PNI00297.1"/>
    <property type="molecule type" value="Genomic_DNA"/>
</dbReference>
<comment type="caution">
    <text evidence="1">The sequence shown here is derived from an EMBL/GenBank/DDBJ whole genome shotgun (WGS) entry which is preliminary data.</text>
</comment>
<dbReference type="Proteomes" id="UP000236449">
    <property type="component" value="Unassembled WGS sequence"/>
</dbReference>